<evidence type="ECO:0000313" key="9">
    <source>
        <dbReference type="Proteomes" id="UP000823775"/>
    </source>
</evidence>
<protein>
    <submittedName>
        <fullName evidence="8">Uncharacterized protein</fullName>
    </submittedName>
</protein>
<keyword evidence="3 7" id="KW-0812">Transmembrane</keyword>
<evidence type="ECO:0000256" key="1">
    <source>
        <dbReference type="ARBA" id="ARBA00004141"/>
    </source>
</evidence>
<dbReference type="PANTHER" id="PTHR11654">
    <property type="entry name" value="OLIGOPEPTIDE TRANSPORTER-RELATED"/>
    <property type="match status" value="1"/>
</dbReference>
<dbReference type="Gene3D" id="1.20.1250.20">
    <property type="entry name" value="MFS general substrate transporter like domains"/>
    <property type="match status" value="1"/>
</dbReference>
<comment type="subcellular location">
    <subcellularLocation>
        <location evidence="1">Membrane</location>
        <topology evidence="1">Multi-pass membrane protein</topology>
    </subcellularLocation>
</comment>
<dbReference type="InterPro" id="IPR000109">
    <property type="entry name" value="POT_fam"/>
</dbReference>
<dbReference type="CDD" id="cd17416">
    <property type="entry name" value="MFS_NPF1_2"/>
    <property type="match status" value="1"/>
</dbReference>
<feature type="transmembrane region" description="Helical" evidence="7">
    <location>
        <begin position="178"/>
        <end position="197"/>
    </location>
</feature>
<evidence type="ECO:0000256" key="2">
    <source>
        <dbReference type="ARBA" id="ARBA00005982"/>
    </source>
</evidence>
<dbReference type="EMBL" id="JACEIK010000599">
    <property type="protein sequence ID" value="MCD7459622.1"/>
    <property type="molecule type" value="Genomic_DNA"/>
</dbReference>
<reference evidence="8 9" key="1">
    <citation type="journal article" date="2021" name="BMC Genomics">
        <title>Datura genome reveals duplications of psychoactive alkaloid biosynthetic genes and high mutation rate following tissue culture.</title>
        <authorList>
            <person name="Rajewski A."/>
            <person name="Carter-House D."/>
            <person name="Stajich J."/>
            <person name="Litt A."/>
        </authorList>
    </citation>
    <scope>NUCLEOTIDE SEQUENCE [LARGE SCALE GENOMIC DNA]</scope>
    <source>
        <strain evidence="8">AR-01</strain>
    </source>
</reference>
<feature type="transmembrane region" description="Helical" evidence="7">
    <location>
        <begin position="129"/>
        <end position="149"/>
    </location>
</feature>
<organism evidence="8 9">
    <name type="scientific">Datura stramonium</name>
    <name type="common">Jimsonweed</name>
    <name type="synonym">Common thornapple</name>
    <dbReference type="NCBI Taxonomy" id="4076"/>
    <lineage>
        <taxon>Eukaryota</taxon>
        <taxon>Viridiplantae</taxon>
        <taxon>Streptophyta</taxon>
        <taxon>Embryophyta</taxon>
        <taxon>Tracheophyta</taxon>
        <taxon>Spermatophyta</taxon>
        <taxon>Magnoliopsida</taxon>
        <taxon>eudicotyledons</taxon>
        <taxon>Gunneridae</taxon>
        <taxon>Pentapetalae</taxon>
        <taxon>asterids</taxon>
        <taxon>lamiids</taxon>
        <taxon>Solanales</taxon>
        <taxon>Solanaceae</taxon>
        <taxon>Solanoideae</taxon>
        <taxon>Datureae</taxon>
        <taxon>Datura</taxon>
    </lineage>
</organism>
<evidence type="ECO:0000256" key="6">
    <source>
        <dbReference type="ARBA" id="ARBA00044504"/>
    </source>
</evidence>
<sequence length="584" mass="65554">MEVDKVPVREELKYGGIKAMPFIIGNETFEKLGTIGTSSNLLVYLTTVFNMKSITATNLINVFNGTCNFGTLLGAFLSDTYLGRYKTLGIASISSFTGMLFLTLTAAISKLHPPKCGTAENSICLGPTTGQLAFLLCGFVFLVIGASGIRPCNLAFGADQFNPNTESGRRGINSFFNWYYFTFTFAMMVSLTVIVYIQSLSWAIGLAIPTFLMFLSCVFFFLGTKIYVMILPEGSPLTSLMQVLVAAMNKRRLKLPEQPQNTLFNHVSIQTINSDLPYTDQFRFLNKASILTPEDQIKEDGSAANPWRLCSIQQVEEVKCVVRVIPIWTAGLVYYVVLVQMQTYVVFQTLQSDRRLYSASKFKIPAASYAVFSMLSMSMWIPIYDRIIVPFLRKITKKEAGITVLQKMGIGLVIAVCTMLVSAVVETRRRNTALRHPTLGIEPRRGEISAMSANWLIPQLALAGLSEAFTVIAQVEFFYKQFPENMRSFAGSFLFCGFALANYMSSLLISIVHRTTRTSDTENWLAEDLNKGRLDYFYYLVAALEVLDLGYFLICAKWYKYKRTQNDHNFEISIDKLEPTKPLV</sequence>
<evidence type="ECO:0000256" key="5">
    <source>
        <dbReference type="ARBA" id="ARBA00023136"/>
    </source>
</evidence>
<feature type="transmembrane region" description="Helical" evidence="7">
    <location>
        <begin position="491"/>
        <end position="516"/>
    </location>
</feature>
<gene>
    <name evidence="8" type="ORF">HAX54_041467</name>
</gene>
<comment type="similarity">
    <text evidence="2">Belongs to the major facilitator superfamily. Proton-dependent oligopeptide transporter (POT/PTR) (TC 2.A.17) family.</text>
</comment>
<comment type="caution">
    <text evidence="8">The sequence shown here is derived from an EMBL/GenBank/DDBJ whole genome shotgun (WGS) entry which is preliminary data.</text>
</comment>
<feature type="transmembrane region" description="Helical" evidence="7">
    <location>
        <begin position="536"/>
        <end position="554"/>
    </location>
</feature>
<evidence type="ECO:0000313" key="8">
    <source>
        <dbReference type="EMBL" id="MCD7459622.1"/>
    </source>
</evidence>
<feature type="transmembrane region" description="Helical" evidence="7">
    <location>
        <begin position="88"/>
        <end position="109"/>
    </location>
</feature>
<dbReference type="Pfam" id="PF00854">
    <property type="entry name" value="PTR2"/>
    <property type="match status" value="1"/>
</dbReference>
<evidence type="ECO:0000256" key="3">
    <source>
        <dbReference type="ARBA" id="ARBA00022692"/>
    </source>
</evidence>
<feature type="transmembrane region" description="Helical" evidence="7">
    <location>
        <begin position="404"/>
        <end position="425"/>
    </location>
</feature>
<name>A0ABS8SL97_DATST</name>
<feature type="transmembrane region" description="Helical" evidence="7">
    <location>
        <begin position="203"/>
        <end position="222"/>
    </location>
</feature>
<comment type="similarity">
    <text evidence="6">Belongs to the major facilitator superfamily. Phosphate:H(+) symporter (TC 2.A.1.9) family.</text>
</comment>
<keyword evidence="5 7" id="KW-0472">Membrane</keyword>
<feature type="transmembrane region" description="Helical" evidence="7">
    <location>
        <begin position="367"/>
        <end position="384"/>
    </location>
</feature>
<dbReference type="SUPFAM" id="SSF103473">
    <property type="entry name" value="MFS general substrate transporter"/>
    <property type="match status" value="1"/>
</dbReference>
<proteinExistence type="inferred from homology"/>
<dbReference type="InterPro" id="IPR036259">
    <property type="entry name" value="MFS_trans_sf"/>
</dbReference>
<accession>A0ABS8SL97</accession>
<evidence type="ECO:0000256" key="7">
    <source>
        <dbReference type="SAM" id="Phobius"/>
    </source>
</evidence>
<keyword evidence="9" id="KW-1185">Reference proteome</keyword>
<keyword evidence="4 7" id="KW-1133">Transmembrane helix</keyword>
<dbReference type="Proteomes" id="UP000823775">
    <property type="component" value="Unassembled WGS sequence"/>
</dbReference>
<evidence type="ECO:0000256" key="4">
    <source>
        <dbReference type="ARBA" id="ARBA00022989"/>
    </source>
</evidence>